<dbReference type="InterPro" id="IPR036397">
    <property type="entry name" value="RNaseH_sf"/>
</dbReference>
<dbReference type="InterPro" id="IPR000477">
    <property type="entry name" value="RT_dom"/>
</dbReference>
<dbReference type="InterPro" id="IPR003959">
    <property type="entry name" value="ATPase_AAA_core"/>
</dbReference>
<dbReference type="GO" id="GO:0005634">
    <property type="term" value="C:nucleus"/>
    <property type="evidence" value="ECO:0007669"/>
    <property type="project" value="UniProtKB-ARBA"/>
</dbReference>
<feature type="compositionally biased region" description="Polar residues" evidence="20">
    <location>
        <begin position="63"/>
        <end position="82"/>
    </location>
</feature>
<feature type="compositionally biased region" description="Polar residues" evidence="20">
    <location>
        <begin position="891"/>
        <end position="900"/>
    </location>
</feature>
<feature type="region of interest" description="Disordered" evidence="20">
    <location>
        <begin position="1205"/>
        <end position="1228"/>
    </location>
</feature>
<dbReference type="GO" id="GO:0016887">
    <property type="term" value="F:ATP hydrolysis activity"/>
    <property type="evidence" value="ECO:0007669"/>
    <property type="project" value="InterPro"/>
</dbReference>
<evidence type="ECO:0000256" key="18">
    <source>
        <dbReference type="ARBA" id="ARBA00023125"/>
    </source>
</evidence>
<dbReference type="SUPFAM" id="SSF52540">
    <property type="entry name" value="P-loop containing nucleoside triphosphate hydrolases"/>
    <property type="match status" value="1"/>
</dbReference>
<evidence type="ECO:0000256" key="4">
    <source>
        <dbReference type="ARBA" id="ARBA00022695"/>
    </source>
</evidence>
<evidence type="ECO:0000256" key="13">
    <source>
        <dbReference type="ARBA" id="ARBA00022842"/>
    </source>
</evidence>
<comment type="caution">
    <text evidence="24">The sequence shown here is derived from an EMBL/GenBank/DDBJ whole genome shotgun (WGS) entry which is preliminary data.</text>
</comment>
<organism evidence="24 25">
    <name type="scientific">Leucocoprinus birnbaumii</name>
    <dbReference type="NCBI Taxonomy" id="56174"/>
    <lineage>
        <taxon>Eukaryota</taxon>
        <taxon>Fungi</taxon>
        <taxon>Dikarya</taxon>
        <taxon>Basidiomycota</taxon>
        <taxon>Agaricomycotina</taxon>
        <taxon>Agaricomycetes</taxon>
        <taxon>Agaricomycetidae</taxon>
        <taxon>Agaricales</taxon>
        <taxon>Agaricineae</taxon>
        <taxon>Agaricaceae</taxon>
        <taxon>Leucocoprinus</taxon>
    </lineage>
</organism>
<protein>
    <recommendedName>
        <fullName evidence="1">RNA-directed DNA polymerase</fullName>
        <ecNumber evidence="1">2.7.7.49</ecNumber>
    </recommendedName>
</protein>
<dbReference type="PANTHER" id="PTHR37984">
    <property type="entry name" value="PROTEIN CBG26694"/>
    <property type="match status" value="1"/>
</dbReference>
<evidence type="ECO:0000256" key="15">
    <source>
        <dbReference type="ARBA" id="ARBA00022908"/>
    </source>
</evidence>
<dbReference type="GO" id="GO:0006508">
    <property type="term" value="P:proteolysis"/>
    <property type="evidence" value="ECO:0007669"/>
    <property type="project" value="UniProtKB-KW"/>
</dbReference>
<dbReference type="InterPro" id="IPR016197">
    <property type="entry name" value="Chromo-like_dom_sf"/>
</dbReference>
<dbReference type="SUPFAM" id="SSF50630">
    <property type="entry name" value="Acid proteases"/>
    <property type="match status" value="1"/>
</dbReference>
<feature type="domain" description="Integrase catalytic" evidence="23">
    <location>
        <begin position="2221"/>
        <end position="2392"/>
    </location>
</feature>
<keyword evidence="6" id="KW-0540">Nuclease</keyword>
<dbReference type="GO" id="GO:0006310">
    <property type="term" value="P:DNA recombination"/>
    <property type="evidence" value="ECO:0007669"/>
    <property type="project" value="UniProtKB-KW"/>
</dbReference>
<dbReference type="GO" id="GO:0015074">
    <property type="term" value="P:DNA integration"/>
    <property type="evidence" value="ECO:0007669"/>
    <property type="project" value="UniProtKB-KW"/>
</dbReference>
<dbReference type="Pfam" id="PF00385">
    <property type="entry name" value="Chromo"/>
    <property type="match status" value="1"/>
</dbReference>
<dbReference type="Pfam" id="PF00078">
    <property type="entry name" value="RVT_1"/>
    <property type="match status" value="1"/>
</dbReference>
<dbReference type="GO" id="GO:0003964">
    <property type="term" value="F:RNA-directed DNA polymerase activity"/>
    <property type="evidence" value="ECO:0007669"/>
    <property type="project" value="UniProtKB-KW"/>
</dbReference>
<dbReference type="EC" id="2.7.7.49" evidence="1"/>
<evidence type="ECO:0000259" key="23">
    <source>
        <dbReference type="PROSITE" id="PS50994"/>
    </source>
</evidence>
<keyword evidence="5" id="KW-0235">DNA replication</keyword>
<evidence type="ECO:0000256" key="11">
    <source>
        <dbReference type="ARBA" id="ARBA00022801"/>
    </source>
</evidence>
<evidence type="ECO:0000256" key="21">
    <source>
        <dbReference type="SAM" id="SignalP"/>
    </source>
</evidence>
<dbReference type="GO" id="GO:0006338">
    <property type="term" value="P:chromatin remodeling"/>
    <property type="evidence" value="ECO:0007669"/>
    <property type="project" value="UniProtKB-ARBA"/>
</dbReference>
<keyword evidence="17" id="KW-0239">DNA-directed DNA polymerase</keyword>
<dbReference type="SUPFAM" id="SSF54160">
    <property type="entry name" value="Chromo domain-like"/>
    <property type="match status" value="1"/>
</dbReference>
<name>A0AAD5YWY8_9AGAR</name>
<keyword evidence="8" id="KW-0547">Nucleotide-binding</keyword>
<accession>A0AAD5YWY8</accession>
<sequence>MGFSAALNGLLGSTAALQATPGSTAVTECIDKQSGEESSINKGRPSSTPSFTLTSLLSKAKAQDTQAEPESSSSSTGHSEATTLSFARTSLLGGPEPSGELPDTFPFKSGAASSLNAGFASSSSSSTFGRPSLLDDEQQLPWNATPADSVQATSFSGKTILFKKRKRTQRSAVPTTTPTSADQFSNLLDVPVHRLLDDLSASMARSLQEGSARIADGSPVESTDDTLWVDRYRPTCFTDLIGNDRVARETMAWIKQWDFCVFGKKKGKKRQRTGDENSNPDDEYHRPREKILLLSGPPGLGKTTLAHIVARHAGYDVLEINASDARGGNVVDDRIRPTLESGSLVNSTKPVCLVIDEIDGATGAGENTNSFIHNLVQLTQGKWRKKKRGGQKQQPNSQRPLLRPIICICNDINASSLAKLRPHAYLVRFVRPADFHTVRRLQEICDNEDLKAETRALNTLVAMAKGDLRGCINTLQFVKSRREDVTEAVIRKATAGMKEGDTTIIAVLNSIFSPMTKKRVKELGMTEEQESRYVNRLSHEIEGSGKDAAIANGCFEHYATLRQYDANFSRHEKAAEWLITYDALSSSMFTDGEFALLPYLPFTLVPFYPLFQARNVERIERNYSDWEHHQLTKSNEEIYLSFARCLRNATLRQEGGAYRHLVSTPILQLEFTPFINRIISPPLRPVNSQVIRAEERHLLARLDGQLSYGLDPPIDVFVTYDGKRAGDMAPSRYAVRHLVATEVDAKLAARDVEGVERAKATKRHVFEQVQNNEANKPSGVDTSEPAQKRQKTNQPEISEKTPTDFFGRPITVKSTINSKSAAKKQVKEPYHLLPLLDEVSLRANIRQRQRCHARHFSSPEGASLVEDLHLSLSLPPSPSFIPEDLPPPDVATTSSLSSIPTDLDVSPSPLPTPAVASHLPLSDPPTEPPLETRPASVSPWISNSVEVRRKVSVPPAVSSSIPAPVKLRKKVSFDDDFDDACFSADDMLNDKDTVVSPPAPFAEDHYDAQVKQVHPGMPPIFGNGRPTIAAFGSFQRGCIRYFKAQSVESTEQIDRVIDNFDHPSIEDYIATHRDELLDLVDFPAFIARMKDTFLEKGWEILYMAEVRSHQGDMRFKTWVDNICTANHYLLGTGLEMSNKMLRDHIRATWRIEMHAKYEDYKLTKDLNLVPDFEPWLKEVSSLATAVERSIRSDRPALADRLSDSFSTSTRRIGPRVSSAPAPSPARSNVPVTVANAKRIGLSMTQIYDALVSWGFPRPPDFDVNVREFLRKHFGCFLCRMLYANHKSTDCVLETNLKESNWYPPKTEEELSCMRAQFEARKRMNAAPTILEYRLTDMPLEDVLEEYNDSEILDGSTPSPVVHAATAYIEADTAFKSDTLQTNAAFIQAPPADPLFTAAVLYDDERPVASDAMALDDNEISLDSHLWWNCVVDGPRFDSLPAKALIDHGCPTALISDELASRLSLRRFPLCNTLSLGGVSGGKKSITHSVRLHVHDPSSLWSACVTNAYIVPDFKFDMILGLDWLRANKIVVDMDLGSVTAKDSGFDLLHPSPPPQPRPLPCPLSPRRRKVLDFAAAREAMSVVLAELSVALETDAERRMELEAADAQLKAEYADLFPATLPHVNTLPDDVHHRIVVTAAEKICVTREYSCPRKWQDSWRKLIDEHISAGRIRPSSSPYAAPSLISKADPSALPQWVIDYRRLNLYTVPNRMHPDDIKYTACRTPFGLYEWTVMPMGLRNSPSTQQRRVTAALQHLIGKICYVYLDDIIIWSNSLEEHFRNVRKVLDALRAANLLCSIKKSTLFCDEVIFLGHRISRRGIEADPSKVSRILSWPTPRSASDVRRFLGLVKFIAHFLPDLASFTNVLYPLTTKSCDKLFPPWEPRHADAFQNIKRLVTSSRCLTSIDHDSPGDNRIFITCDASLKGTGAVLSWGPSWKDSRPVAFDSQIYHGPERHYPTHEQELLAIIWALKKWCSDLIGMHFEIFTDHKTLLNFDAQKDLSRRQAHWMEFLSQYDYKINYINGSLNVAADALSRLGPMDPPSSVVLAAASFLSEDPPPDDSSRLALDSDDLALFCLPSVSSDLPHFHFLAASARLLLKQQWSGEHSDNEFRAGYESDPFAKKLISSIDRGSHHNLNLSRENGLLLVKKRLYVPHFANLRERLFFLAHDQLGHLGFDKSYANLRDSFFWPNMRSELERAYIPGCEQCQRNKSTTHRRPGPLHPLPVPDSRFASVAIDFVSPLPLNSGFNYLATITDCLGTDVKLVLCRDDMSAEDFAQLFLDHWYCNNGCPAEVVSDRDRLFTSRFWDTFTSLLNIKRLMSTSFHPETDGASERTNKTVVQCLHFFIERNQSGWVRALPRVRFNIMNSVNASTGLSGFQLKTGHAPRLLPLNVTLPVSLDTAAGERSLALVNEVNSHCAEAQDNLLAAKITQAYYANEYRGDDPHFDVGDKVWLNTANRHREFIFGADYGLCEHPVETIQYVMKGSNRVAKFMPRYDGPFQVLKAHPETSSYTLKLPTHSRIHPTFHVSQLKRFVPNDNALFPDRVNEEPGPILTDEGNWEHVVDKIVDKRKRRGRTEFLVRWKGFGVDHDEWLDRSELEDNIALDEWETERLFS</sequence>
<dbReference type="SMART" id="SM00382">
    <property type="entry name" value="AAA"/>
    <property type="match status" value="1"/>
</dbReference>
<dbReference type="PROSITE" id="PS50994">
    <property type="entry name" value="INTEGRASE"/>
    <property type="match status" value="1"/>
</dbReference>
<evidence type="ECO:0000256" key="9">
    <source>
        <dbReference type="ARBA" id="ARBA00022750"/>
    </source>
</evidence>
<dbReference type="PROSITE" id="PS50013">
    <property type="entry name" value="CHROMO_2"/>
    <property type="match status" value="1"/>
</dbReference>
<keyword evidence="14" id="KW-0694">RNA-binding</keyword>
<dbReference type="InterPro" id="IPR027417">
    <property type="entry name" value="P-loop_NTPase"/>
</dbReference>
<dbReference type="CDD" id="cd09274">
    <property type="entry name" value="RNase_HI_RT_Ty3"/>
    <property type="match status" value="1"/>
</dbReference>
<keyword evidence="18" id="KW-0238">DNA-binding</keyword>
<dbReference type="InterPro" id="IPR043128">
    <property type="entry name" value="Rev_trsase/Diguanyl_cyclase"/>
</dbReference>
<evidence type="ECO:0000256" key="14">
    <source>
        <dbReference type="ARBA" id="ARBA00022884"/>
    </source>
</evidence>
<evidence type="ECO:0000256" key="6">
    <source>
        <dbReference type="ARBA" id="ARBA00022722"/>
    </source>
</evidence>
<evidence type="ECO:0000256" key="8">
    <source>
        <dbReference type="ARBA" id="ARBA00022741"/>
    </source>
</evidence>
<dbReference type="GO" id="GO:0003887">
    <property type="term" value="F:DNA-directed DNA polymerase activity"/>
    <property type="evidence" value="ECO:0007669"/>
    <property type="project" value="UniProtKB-KW"/>
</dbReference>
<evidence type="ECO:0000256" key="3">
    <source>
        <dbReference type="ARBA" id="ARBA00022679"/>
    </source>
</evidence>
<feature type="compositionally biased region" description="Polar residues" evidence="20">
    <location>
        <begin position="768"/>
        <end position="785"/>
    </location>
</feature>
<dbReference type="GO" id="GO:0003723">
    <property type="term" value="F:RNA binding"/>
    <property type="evidence" value="ECO:0007669"/>
    <property type="project" value="UniProtKB-KW"/>
</dbReference>
<dbReference type="Gene3D" id="3.30.420.10">
    <property type="entry name" value="Ribonuclease H-like superfamily/Ribonuclease H"/>
    <property type="match status" value="1"/>
</dbReference>
<keyword evidence="4" id="KW-0548">Nucleotidyltransferase</keyword>
<dbReference type="Pfam" id="PF08284">
    <property type="entry name" value="RVP_2"/>
    <property type="match status" value="1"/>
</dbReference>
<feature type="region of interest" description="Disordered" evidence="20">
    <location>
        <begin position="767"/>
        <end position="808"/>
    </location>
</feature>
<dbReference type="InterPro" id="IPR021109">
    <property type="entry name" value="Peptidase_aspartic_dom_sf"/>
</dbReference>
<dbReference type="Gene3D" id="1.10.340.70">
    <property type="match status" value="1"/>
</dbReference>
<dbReference type="Proteomes" id="UP001213000">
    <property type="component" value="Unassembled WGS sequence"/>
</dbReference>
<dbReference type="GO" id="GO:0004519">
    <property type="term" value="F:endonuclease activity"/>
    <property type="evidence" value="ECO:0007669"/>
    <property type="project" value="UniProtKB-KW"/>
</dbReference>
<dbReference type="InterPro" id="IPR041373">
    <property type="entry name" value="RT_RNaseH"/>
</dbReference>
<evidence type="ECO:0000256" key="12">
    <source>
        <dbReference type="ARBA" id="ARBA00022840"/>
    </source>
</evidence>
<dbReference type="GO" id="GO:0005524">
    <property type="term" value="F:ATP binding"/>
    <property type="evidence" value="ECO:0007669"/>
    <property type="project" value="UniProtKB-KW"/>
</dbReference>
<dbReference type="PANTHER" id="PTHR37984:SF5">
    <property type="entry name" value="PROTEIN NYNRIN-LIKE"/>
    <property type="match status" value="1"/>
</dbReference>
<dbReference type="SUPFAM" id="SSF56672">
    <property type="entry name" value="DNA/RNA polymerases"/>
    <property type="match status" value="1"/>
</dbReference>
<evidence type="ECO:0000313" key="24">
    <source>
        <dbReference type="EMBL" id="KAJ3576874.1"/>
    </source>
</evidence>
<dbReference type="InterPro" id="IPR041588">
    <property type="entry name" value="Integrase_H2C2"/>
</dbReference>
<dbReference type="InterPro" id="IPR056924">
    <property type="entry name" value="SH3_Tf2-1"/>
</dbReference>
<dbReference type="SMART" id="SM00298">
    <property type="entry name" value="CHROMO"/>
    <property type="match status" value="1"/>
</dbReference>
<keyword evidence="25" id="KW-1185">Reference proteome</keyword>
<dbReference type="Gene3D" id="1.10.8.60">
    <property type="match status" value="1"/>
</dbReference>
<dbReference type="CDD" id="cd00009">
    <property type="entry name" value="AAA"/>
    <property type="match status" value="1"/>
</dbReference>
<evidence type="ECO:0000256" key="1">
    <source>
        <dbReference type="ARBA" id="ARBA00012493"/>
    </source>
</evidence>
<evidence type="ECO:0000256" key="17">
    <source>
        <dbReference type="ARBA" id="ARBA00022932"/>
    </source>
</evidence>
<evidence type="ECO:0000256" key="16">
    <source>
        <dbReference type="ARBA" id="ARBA00022918"/>
    </source>
</evidence>
<keyword evidence="19" id="KW-0233">DNA recombination</keyword>
<evidence type="ECO:0000313" key="25">
    <source>
        <dbReference type="Proteomes" id="UP001213000"/>
    </source>
</evidence>
<dbReference type="Pfam" id="PF17921">
    <property type="entry name" value="Integrase_H2C2"/>
    <property type="match status" value="1"/>
</dbReference>
<dbReference type="InterPro" id="IPR050951">
    <property type="entry name" value="Retrovirus_Pol_polyprotein"/>
</dbReference>
<dbReference type="Pfam" id="PF24626">
    <property type="entry name" value="SH3_Tf2-1"/>
    <property type="match status" value="1"/>
</dbReference>
<dbReference type="InterPro" id="IPR023780">
    <property type="entry name" value="Chromo_domain"/>
</dbReference>
<dbReference type="GO" id="GO:0046872">
    <property type="term" value="F:metal ion binding"/>
    <property type="evidence" value="ECO:0007669"/>
    <property type="project" value="UniProtKB-KW"/>
</dbReference>
<dbReference type="InterPro" id="IPR012337">
    <property type="entry name" value="RNaseH-like_sf"/>
</dbReference>
<dbReference type="GO" id="GO:0006260">
    <property type="term" value="P:DNA replication"/>
    <property type="evidence" value="ECO:0007669"/>
    <property type="project" value="UniProtKB-KW"/>
</dbReference>
<dbReference type="Pfam" id="PF17917">
    <property type="entry name" value="RT_RNaseH"/>
    <property type="match status" value="1"/>
</dbReference>
<gene>
    <name evidence="24" type="ORF">NP233_g105</name>
</gene>
<dbReference type="Pfam" id="PF00004">
    <property type="entry name" value="AAA"/>
    <property type="match status" value="1"/>
</dbReference>
<dbReference type="EMBL" id="JANIEX010000003">
    <property type="protein sequence ID" value="KAJ3576874.1"/>
    <property type="molecule type" value="Genomic_DNA"/>
</dbReference>
<evidence type="ECO:0000256" key="20">
    <source>
        <dbReference type="SAM" id="MobiDB-lite"/>
    </source>
</evidence>
<keyword evidence="10" id="KW-0255">Endonuclease</keyword>
<evidence type="ECO:0000256" key="7">
    <source>
        <dbReference type="ARBA" id="ARBA00022723"/>
    </source>
</evidence>
<keyword evidence="3" id="KW-0808">Transferase</keyword>
<feature type="region of interest" description="Disordered" evidence="20">
    <location>
        <begin position="30"/>
        <end position="82"/>
    </location>
</feature>
<keyword evidence="21" id="KW-0732">Signal</keyword>
<feature type="region of interest" description="Disordered" evidence="20">
    <location>
        <begin position="879"/>
        <end position="936"/>
    </location>
</feature>
<dbReference type="InterPro" id="IPR047854">
    <property type="entry name" value="RFC_lid"/>
</dbReference>
<feature type="domain" description="Chromo" evidence="22">
    <location>
        <begin position="2560"/>
        <end position="2613"/>
    </location>
</feature>
<evidence type="ECO:0000256" key="19">
    <source>
        <dbReference type="ARBA" id="ARBA00023172"/>
    </source>
</evidence>
<dbReference type="CDD" id="cd18140">
    <property type="entry name" value="HLD_clamp_RFC"/>
    <property type="match status" value="1"/>
</dbReference>
<keyword evidence="13" id="KW-0460">Magnesium</keyword>
<keyword evidence="16" id="KW-0695">RNA-directed DNA polymerase</keyword>
<evidence type="ECO:0000256" key="2">
    <source>
        <dbReference type="ARBA" id="ARBA00022670"/>
    </source>
</evidence>
<reference evidence="24" key="1">
    <citation type="submission" date="2022-07" db="EMBL/GenBank/DDBJ databases">
        <title>Genome Sequence of Leucocoprinus birnbaumii.</title>
        <authorList>
            <person name="Buettner E."/>
        </authorList>
    </citation>
    <scope>NUCLEOTIDE SEQUENCE</scope>
    <source>
        <strain evidence="24">VT141</strain>
    </source>
</reference>
<feature type="region of interest" description="Disordered" evidence="20">
    <location>
        <begin position="268"/>
        <end position="287"/>
    </location>
</feature>
<dbReference type="Gene3D" id="3.30.70.270">
    <property type="match status" value="2"/>
</dbReference>
<keyword evidence="15" id="KW-0229">DNA integration</keyword>
<keyword evidence="2" id="KW-0645">Protease</keyword>
<dbReference type="InterPro" id="IPR001584">
    <property type="entry name" value="Integrase_cat-core"/>
</dbReference>
<feature type="compositionally biased region" description="Low complexity" evidence="20">
    <location>
        <begin position="45"/>
        <end position="58"/>
    </location>
</feature>
<proteinExistence type="predicted"/>
<dbReference type="SUPFAM" id="SSF53098">
    <property type="entry name" value="Ribonuclease H-like"/>
    <property type="match status" value="1"/>
</dbReference>
<dbReference type="Gene3D" id="3.40.50.300">
    <property type="entry name" value="P-loop containing nucleotide triphosphate hydrolases"/>
    <property type="match status" value="1"/>
</dbReference>
<keyword evidence="11" id="KW-0378">Hydrolase</keyword>
<evidence type="ECO:0000256" key="5">
    <source>
        <dbReference type="ARBA" id="ARBA00022705"/>
    </source>
</evidence>
<dbReference type="Gene3D" id="2.40.70.10">
    <property type="entry name" value="Acid Proteases"/>
    <property type="match status" value="1"/>
</dbReference>
<dbReference type="InterPro" id="IPR003593">
    <property type="entry name" value="AAA+_ATPase"/>
</dbReference>
<dbReference type="GO" id="GO:0003677">
    <property type="term" value="F:DNA binding"/>
    <property type="evidence" value="ECO:0007669"/>
    <property type="project" value="UniProtKB-KW"/>
</dbReference>
<feature type="compositionally biased region" description="Low complexity" evidence="20">
    <location>
        <begin position="1214"/>
        <end position="1228"/>
    </location>
</feature>
<evidence type="ECO:0000256" key="10">
    <source>
        <dbReference type="ARBA" id="ARBA00022759"/>
    </source>
</evidence>
<dbReference type="GO" id="GO:0004190">
    <property type="term" value="F:aspartic-type endopeptidase activity"/>
    <property type="evidence" value="ECO:0007669"/>
    <property type="project" value="UniProtKB-KW"/>
</dbReference>
<evidence type="ECO:0000259" key="22">
    <source>
        <dbReference type="PROSITE" id="PS50013"/>
    </source>
</evidence>
<dbReference type="CDD" id="cd01647">
    <property type="entry name" value="RT_LTR"/>
    <property type="match status" value="1"/>
</dbReference>
<feature type="chain" id="PRO_5042176631" description="RNA-directed DNA polymerase" evidence="21">
    <location>
        <begin position="17"/>
        <end position="2613"/>
    </location>
</feature>
<keyword evidence="7" id="KW-0479">Metal-binding</keyword>
<dbReference type="InterPro" id="IPR043502">
    <property type="entry name" value="DNA/RNA_pol_sf"/>
</dbReference>
<keyword evidence="9" id="KW-0064">Aspartyl protease</keyword>
<keyword evidence="12" id="KW-0067">ATP-binding</keyword>
<dbReference type="InterPro" id="IPR000953">
    <property type="entry name" value="Chromo/chromo_shadow_dom"/>
</dbReference>
<dbReference type="Gene3D" id="2.40.50.40">
    <property type="match status" value="1"/>
</dbReference>
<dbReference type="CDD" id="cd00303">
    <property type="entry name" value="retropepsin_like"/>
    <property type="match status" value="1"/>
</dbReference>
<feature type="signal peptide" evidence="21">
    <location>
        <begin position="1"/>
        <end position="16"/>
    </location>
</feature>
<dbReference type="Gene3D" id="3.10.10.10">
    <property type="entry name" value="HIV Type 1 Reverse Transcriptase, subunit A, domain 1"/>
    <property type="match status" value="2"/>
</dbReference>
<feature type="compositionally biased region" description="Pro residues" evidence="20">
    <location>
        <begin position="879"/>
        <end position="889"/>
    </location>
</feature>